<sequence>MHSTHDKDASFIQRFGDTILLYNPGFEWLVPHPILILREWCIIIGIIISGLMLGESNNVETKSAAQAALPTLLSLFTISAIAFLVDTVMIAFTFDIRREHPLNPQTWHQPGLLRRRSRFFILLQAGLYLIQIALAAACVHVLLSSTTDGRPLWLDLPRTAGGKVMFATAILSLFLTISAALLTWARLFLVRVSLTSRWALPQATAPFRPCKPATTSTQTNPSTSVLALDTIYQNQIDNKHLQQTLLQKLPVEHPALNTPTQTTPPKPKPSTSPCTANLRYWYHNRVLCATYWTIAFALTQTAVVIASAATITKITGSGSGRRAFHSCGGTCTATYAFSLAALLIWVPVTVAAITAVRLRVAFERNLLWGLTVSKIVAGGVFFALGLGVCGAALLLVMMLRVEKGGDPAVAVNGMVGEWRAVAVFGLIAESVLFFFFGIICGAFFLPEPKMRGYAKNLYLHFLVRRQEEATLYLDREALVA</sequence>
<feature type="transmembrane region" description="Helical" evidence="1">
    <location>
        <begin position="35"/>
        <end position="53"/>
    </location>
</feature>
<feature type="transmembrane region" description="Helical" evidence="1">
    <location>
        <begin position="164"/>
        <end position="189"/>
    </location>
</feature>
<evidence type="ECO:0000313" key="2">
    <source>
        <dbReference type="EMBL" id="KAK4445157.1"/>
    </source>
</evidence>
<feature type="transmembrane region" description="Helical" evidence="1">
    <location>
        <begin position="73"/>
        <end position="94"/>
    </location>
</feature>
<keyword evidence="1" id="KW-0812">Transmembrane</keyword>
<reference evidence="2" key="2">
    <citation type="submission" date="2023-05" db="EMBL/GenBank/DDBJ databases">
        <authorList>
            <consortium name="Lawrence Berkeley National Laboratory"/>
            <person name="Steindorff A."/>
            <person name="Hensen N."/>
            <person name="Bonometti L."/>
            <person name="Westerberg I."/>
            <person name="Brannstrom I.O."/>
            <person name="Guillou S."/>
            <person name="Cros-Aarteil S."/>
            <person name="Calhoun S."/>
            <person name="Haridas S."/>
            <person name="Kuo A."/>
            <person name="Mondo S."/>
            <person name="Pangilinan J."/>
            <person name="Riley R."/>
            <person name="Labutti K."/>
            <person name="Andreopoulos B."/>
            <person name="Lipzen A."/>
            <person name="Chen C."/>
            <person name="Yanf M."/>
            <person name="Daum C."/>
            <person name="Ng V."/>
            <person name="Clum A."/>
            <person name="Ohm R."/>
            <person name="Martin F."/>
            <person name="Silar P."/>
            <person name="Natvig D."/>
            <person name="Lalanne C."/>
            <person name="Gautier V."/>
            <person name="Ament-Velasquez S.L."/>
            <person name="Kruys A."/>
            <person name="Hutchinson M.I."/>
            <person name="Powell A.J."/>
            <person name="Barry K."/>
            <person name="Miller A.N."/>
            <person name="Grigoriev I.V."/>
            <person name="Debuchy R."/>
            <person name="Gladieux P."/>
            <person name="Thoren M.H."/>
            <person name="Johannesson H."/>
        </authorList>
    </citation>
    <scope>NUCLEOTIDE SEQUENCE</scope>
    <source>
        <strain evidence="2">PSN243</strain>
    </source>
</reference>
<feature type="transmembrane region" description="Helical" evidence="1">
    <location>
        <begin position="421"/>
        <end position="445"/>
    </location>
</feature>
<protein>
    <submittedName>
        <fullName evidence="2">Uncharacterized protein</fullName>
    </submittedName>
</protein>
<feature type="transmembrane region" description="Helical" evidence="1">
    <location>
        <begin position="289"/>
        <end position="312"/>
    </location>
</feature>
<dbReference type="AlphaFoldDB" id="A0AAV9GAH6"/>
<dbReference type="EMBL" id="MU865968">
    <property type="protein sequence ID" value="KAK4445157.1"/>
    <property type="molecule type" value="Genomic_DNA"/>
</dbReference>
<name>A0AAV9GAH6_9PEZI</name>
<organism evidence="2 3">
    <name type="scientific">Podospora aff. communis PSN243</name>
    <dbReference type="NCBI Taxonomy" id="3040156"/>
    <lineage>
        <taxon>Eukaryota</taxon>
        <taxon>Fungi</taxon>
        <taxon>Dikarya</taxon>
        <taxon>Ascomycota</taxon>
        <taxon>Pezizomycotina</taxon>
        <taxon>Sordariomycetes</taxon>
        <taxon>Sordariomycetidae</taxon>
        <taxon>Sordariales</taxon>
        <taxon>Podosporaceae</taxon>
        <taxon>Podospora</taxon>
    </lineage>
</organism>
<gene>
    <name evidence="2" type="ORF">QBC34DRAFT_413621</name>
</gene>
<accession>A0AAV9GAH6</accession>
<keyword evidence="3" id="KW-1185">Reference proteome</keyword>
<comment type="caution">
    <text evidence="2">The sequence shown here is derived from an EMBL/GenBank/DDBJ whole genome shotgun (WGS) entry which is preliminary data.</text>
</comment>
<feature type="transmembrane region" description="Helical" evidence="1">
    <location>
        <begin position="119"/>
        <end position="144"/>
    </location>
</feature>
<feature type="transmembrane region" description="Helical" evidence="1">
    <location>
        <begin position="375"/>
        <end position="401"/>
    </location>
</feature>
<dbReference type="Proteomes" id="UP001321760">
    <property type="component" value="Unassembled WGS sequence"/>
</dbReference>
<evidence type="ECO:0000256" key="1">
    <source>
        <dbReference type="SAM" id="Phobius"/>
    </source>
</evidence>
<keyword evidence="1" id="KW-0472">Membrane</keyword>
<proteinExistence type="predicted"/>
<keyword evidence="1" id="KW-1133">Transmembrane helix</keyword>
<evidence type="ECO:0000313" key="3">
    <source>
        <dbReference type="Proteomes" id="UP001321760"/>
    </source>
</evidence>
<reference evidence="2" key="1">
    <citation type="journal article" date="2023" name="Mol. Phylogenet. Evol.">
        <title>Genome-scale phylogeny and comparative genomics of the fungal order Sordariales.</title>
        <authorList>
            <person name="Hensen N."/>
            <person name="Bonometti L."/>
            <person name="Westerberg I."/>
            <person name="Brannstrom I.O."/>
            <person name="Guillou S."/>
            <person name="Cros-Aarteil S."/>
            <person name="Calhoun S."/>
            <person name="Haridas S."/>
            <person name="Kuo A."/>
            <person name="Mondo S."/>
            <person name="Pangilinan J."/>
            <person name="Riley R."/>
            <person name="LaButti K."/>
            <person name="Andreopoulos B."/>
            <person name="Lipzen A."/>
            <person name="Chen C."/>
            <person name="Yan M."/>
            <person name="Daum C."/>
            <person name="Ng V."/>
            <person name="Clum A."/>
            <person name="Steindorff A."/>
            <person name="Ohm R.A."/>
            <person name="Martin F."/>
            <person name="Silar P."/>
            <person name="Natvig D.O."/>
            <person name="Lalanne C."/>
            <person name="Gautier V."/>
            <person name="Ament-Velasquez S.L."/>
            <person name="Kruys A."/>
            <person name="Hutchinson M.I."/>
            <person name="Powell A.J."/>
            <person name="Barry K."/>
            <person name="Miller A.N."/>
            <person name="Grigoriev I.V."/>
            <person name="Debuchy R."/>
            <person name="Gladieux P."/>
            <person name="Hiltunen Thoren M."/>
            <person name="Johannesson H."/>
        </authorList>
    </citation>
    <scope>NUCLEOTIDE SEQUENCE</scope>
    <source>
        <strain evidence="2">PSN243</strain>
    </source>
</reference>
<feature type="transmembrane region" description="Helical" evidence="1">
    <location>
        <begin position="332"/>
        <end position="354"/>
    </location>
</feature>